<accession>A0A5B7EXY3</accession>
<comment type="caution">
    <text evidence="2">The sequence shown here is derived from an EMBL/GenBank/DDBJ whole genome shotgun (WGS) entry which is preliminary data.</text>
</comment>
<dbReference type="EMBL" id="VSRR010004252">
    <property type="protein sequence ID" value="MPC39082.1"/>
    <property type="molecule type" value="Genomic_DNA"/>
</dbReference>
<dbReference type="AlphaFoldDB" id="A0A5B7EXY3"/>
<gene>
    <name evidence="2" type="ORF">E2C01_032602</name>
</gene>
<evidence type="ECO:0000313" key="3">
    <source>
        <dbReference type="Proteomes" id="UP000324222"/>
    </source>
</evidence>
<reference evidence="2 3" key="1">
    <citation type="submission" date="2019-05" db="EMBL/GenBank/DDBJ databases">
        <title>Another draft genome of Portunus trituberculatus and its Hox gene families provides insights of decapod evolution.</title>
        <authorList>
            <person name="Jeong J.-H."/>
            <person name="Song I."/>
            <person name="Kim S."/>
            <person name="Choi T."/>
            <person name="Kim D."/>
            <person name="Ryu S."/>
            <person name="Kim W."/>
        </authorList>
    </citation>
    <scope>NUCLEOTIDE SEQUENCE [LARGE SCALE GENOMIC DNA]</scope>
    <source>
        <tissue evidence="2">Muscle</tissue>
    </source>
</reference>
<evidence type="ECO:0000313" key="2">
    <source>
        <dbReference type="EMBL" id="MPC39082.1"/>
    </source>
</evidence>
<feature type="region of interest" description="Disordered" evidence="1">
    <location>
        <begin position="1"/>
        <end position="66"/>
    </location>
</feature>
<proteinExistence type="predicted"/>
<sequence>MGGRLMPSEKLAISRVPTRPKQLATDHSCSPPSSLTLASPGQPHQRPVGHRRFREMSHHPHANMQR</sequence>
<keyword evidence="3" id="KW-1185">Reference proteome</keyword>
<protein>
    <submittedName>
        <fullName evidence="2">Uncharacterized protein</fullName>
    </submittedName>
</protein>
<dbReference type="Proteomes" id="UP000324222">
    <property type="component" value="Unassembled WGS sequence"/>
</dbReference>
<evidence type="ECO:0000256" key="1">
    <source>
        <dbReference type="SAM" id="MobiDB-lite"/>
    </source>
</evidence>
<name>A0A5B7EXY3_PORTR</name>
<organism evidence="2 3">
    <name type="scientific">Portunus trituberculatus</name>
    <name type="common">Swimming crab</name>
    <name type="synonym">Neptunus trituberculatus</name>
    <dbReference type="NCBI Taxonomy" id="210409"/>
    <lineage>
        <taxon>Eukaryota</taxon>
        <taxon>Metazoa</taxon>
        <taxon>Ecdysozoa</taxon>
        <taxon>Arthropoda</taxon>
        <taxon>Crustacea</taxon>
        <taxon>Multicrustacea</taxon>
        <taxon>Malacostraca</taxon>
        <taxon>Eumalacostraca</taxon>
        <taxon>Eucarida</taxon>
        <taxon>Decapoda</taxon>
        <taxon>Pleocyemata</taxon>
        <taxon>Brachyura</taxon>
        <taxon>Eubrachyura</taxon>
        <taxon>Portunoidea</taxon>
        <taxon>Portunidae</taxon>
        <taxon>Portuninae</taxon>
        <taxon>Portunus</taxon>
    </lineage>
</organism>
<feature type="compositionally biased region" description="Polar residues" evidence="1">
    <location>
        <begin position="25"/>
        <end position="39"/>
    </location>
</feature>